<evidence type="ECO:0000313" key="5">
    <source>
        <dbReference type="RefSeq" id="XP_022760566.1"/>
    </source>
</evidence>
<dbReference type="PANTHER" id="PTHR13068:SF166">
    <property type="entry name" value="TRANSCRIPTION TERMINATION FACTOR MTERF15, MITOCHONDRIAL-LIKE"/>
    <property type="match status" value="1"/>
</dbReference>
<dbReference type="GeneID" id="111306858"/>
<keyword evidence="3" id="KW-0809">Transit peptide</keyword>
<evidence type="ECO:0000256" key="1">
    <source>
        <dbReference type="ARBA" id="ARBA00007692"/>
    </source>
</evidence>
<evidence type="ECO:0000256" key="2">
    <source>
        <dbReference type="ARBA" id="ARBA00022472"/>
    </source>
</evidence>
<dbReference type="Proteomes" id="UP000515121">
    <property type="component" value="Unplaced"/>
</dbReference>
<gene>
    <name evidence="5" type="primary">LOC111306858</name>
</gene>
<dbReference type="PANTHER" id="PTHR13068">
    <property type="entry name" value="CGI-12 PROTEIN-RELATED"/>
    <property type="match status" value="1"/>
</dbReference>
<keyword evidence="2" id="KW-0805">Transcription regulation</keyword>
<dbReference type="Pfam" id="PF02536">
    <property type="entry name" value="mTERF"/>
    <property type="match status" value="1"/>
</dbReference>
<comment type="similarity">
    <text evidence="1">Belongs to the mTERF family.</text>
</comment>
<dbReference type="AlphaFoldDB" id="A0A6P6A746"/>
<evidence type="ECO:0000256" key="3">
    <source>
        <dbReference type="ARBA" id="ARBA00022946"/>
    </source>
</evidence>
<dbReference type="RefSeq" id="XP_022760566.1">
    <property type="nucleotide sequence ID" value="XM_022904831.1"/>
</dbReference>
<organism evidence="4 5">
    <name type="scientific">Durio zibethinus</name>
    <name type="common">Durian</name>
    <dbReference type="NCBI Taxonomy" id="66656"/>
    <lineage>
        <taxon>Eukaryota</taxon>
        <taxon>Viridiplantae</taxon>
        <taxon>Streptophyta</taxon>
        <taxon>Embryophyta</taxon>
        <taxon>Tracheophyta</taxon>
        <taxon>Spermatophyta</taxon>
        <taxon>Magnoliopsida</taxon>
        <taxon>eudicotyledons</taxon>
        <taxon>Gunneridae</taxon>
        <taxon>Pentapetalae</taxon>
        <taxon>rosids</taxon>
        <taxon>malvids</taxon>
        <taxon>Malvales</taxon>
        <taxon>Malvaceae</taxon>
        <taxon>Helicteroideae</taxon>
        <taxon>Durio</taxon>
    </lineage>
</organism>
<dbReference type="GO" id="GO:0006353">
    <property type="term" value="P:DNA-templated transcription termination"/>
    <property type="evidence" value="ECO:0007669"/>
    <property type="project" value="UniProtKB-KW"/>
</dbReference>
<keyword evidence="2" id="KW-0806">Transcription termination</keyword>
<dbReference type="InterPro" id="IPR003690">
    <property type="entry name" value="MTERF"/>
</dbReference>
<keyword evidence="4" id="KW-1185">Reference proteome</keyword>
<dbReference type="FunFam" id="1.25.70.10:FF:000001">
    <property type="entry name" value="Mitochondrial transcription termination factor-like"/>
    <property type="match status" value="1"/>
</dbReference>
<name>A0A6P6A746_DURZI</name>
<dbReference type="OrthoDB" id="637682at2759"/>
<proteinExistence type="inferred from homology"/>
<dbReference type="InterPro" id="IPR038538">
    <property type="entry name" value="MTERF_sf"/>
</dbReference>
<dbReference type="KEGG" id="dzi:111306858"/>
<keyword evidence="2" id="KW-0804">Transcription</keyword>
<dbReference type="Gene3D" id="1.25.70.10">
    <property type="entry name" value="Transcription termination factor 3, mitochondrial"/>
    <property type="match status" value="1"/>
</dbReference>
<dbReference type="GO" id="GO:0003676">
    <property type="term" value="F:nucleic acid binding"/>
    <property type="evidence" value="ECO:0007669"/>
    <property type="project" value="InterPro"/>
</dbReference>
<evidence type="ECO:0000313" key="4">
    <source>
        <dbReference type="Proteomes" id="UP000515121"/>
    </source>
</evidence>
<reference evidence="5" key="1">
    <citation type="submission" date="2025-08" db="UniProtKB">
        <authorList>
            <consortium name="RefSeq"/>
        </authorList>
    </citation>
    <scope>IDENTIFICATION</scope>
    <source>
        <tissue evidence="5">Fruit stalk</tissue>
    </source>
</reference>
<protein>
    <submittedName>
        <fullName evidence="5">Transcription termination factor MTERF15, mitochondrial-like</fullName>
    </submittedName>
</protein>
<sequence length="504" mass="58349">MFYFLHKTSFLNGRQAITAAQSCKPFHILQDKPSVFKLSNTLRFISTASNQHSFTVSYLINKCGLSPESASSASKYVHFETPEKPDTFIAFLEKHGFSKTQISNLIKRRPDLLVYDTEKTLLPKLEFLYSIGFSRPDVAKLLTIYPTLLRRSLEKKIIPSFNFLRNLFQSNDKTMKAIKRFTGILVYNFESYLFPNMNVLRRNGVPESNIVTMLYRHPRLFICDLARFKEIVEEIKRMGIDSSRPKFVEAAIALRTMSKSTLEKKFDVCRRWGWSDQEIFEAFQKYPSCMKVSEVKIMAIMDFLVNKMGFNSTLVAKQSCILSRSLEKRIVPRALFVQELSSQGFINDLKLSVLFATSEKEFLRIFVYRDVNKAPELLKLYEEKLNISRKKNENFVIAVLITIILPPSRGRVGNKMRLYPSRFTLLLLVSGLRTNSKSTWERKFNIYNKCGWIDEESFPAFRSCPLYLTASEKTFMAIIYSFKKMELASHSRVTISCSKVTVDS</sequence>
<dbReference type="SMART" id="SM00733">
    <property type="entry name" value="Mterf"/>
    <property type="match status" value="9"/>
</dbReference>
<accession>A0A6P6A746</accession>